<evidence type="ECO:0000256" key="1">
    <source>
        <dbReference type="SAM" id="MobiDB-lite"/>
    </source>
</evidence>
<feature type="compositionally biased region" description="Low complexity" evidence="1">
    <location>
        <begin position="97"/>
        <end position="144"/>
    </location>
</feature>
<evidence type="ECO:0000313" key="3">
    <source>
        <dbReference type="Proteomes" id="UP000078335"/>
    </source>
</evidence>
<name>A0ABR5S7W9_9MICO</name>
<evidence type="ECO:0000313" key="2">
    <source>
        <dbReference type="EMBL" id="KTR40642.1"/>
    </source>
</evidence>
<dbReference type="EMBL" id="LDRB01000028">
    <property type="protein sequence ID" value="KTR40642.1"/>
    <property type="molecule type" value="Genomic_DNA"/>
</dbReference>
<accession>A0ABR5S7W9</accession>
<organism evidence="2 3">
    <name type="scientific">Curtobacterium oceanosedimentum</name>
    <dbReference type="NCBI Taxonomy" id="465820"/>
    <lineage>
        <taxon>Bacteria</taxon>
        <taxon>Bacillati</taxon>
        <taxon>Actinomycetota</taxon>
        <taxon>Actinomycetes</taxon>
        <taxon>Micrococcales</taxon>
        <taxon>Microbacteriaceae</taxon>
        <taxon>Curtobacterium</taxon>
    </lineage>
</organism>
<gene>
    <name evidence="2" type="ORF">NS263_07030</name>
</gene>
<reference evidence="2 3" key="1">
    <citation type="journal article" date="2016" name="Front. Microbiol.">
        <title>Genomic Resource of Rice Seed Associated Bacteria.</title>
        <authorList>
            <person name="Midha S."/>
            <person name="Bansal K."/>
            <person name="Sharma S."/>
            <person name="Kumar N."/>
            <person name="Patil P.P."/>
            <person name="Chaudhry V."/>
            <person name="Patil P.B."/>
        </authorList>
    </citation>
    <scope>NUCLEOTIDE SEQUENCE [LARGE SCALE GENOMIC DNA]</scope>
    <source>
        <strain evidence="2 3">NS263</strain>
    </source>
</reference>
<feature type="compositionally biased region" description="Low complexity" evidence="1">
    <location>
        <begin position="18"/>
        <end position="32"/>
    </location>
</feature>
<feature type="region of interest" description="Disordered" evidence="1">
    <location>
        <begin position="1"/>
        <end position="144"/>
    </location>
</feature>
<comment type="caution">
    <text evidence="2">The sequence shown here is derived from an EMBL/GenBank/DDBJ whole genome shotgun (WGS) entry which is preliminary data.</text>
</comment>
<dbReference type="Proteomes" id="UP000078335">
    <property type="component" value="Unassembled WGS sequence"/>
</dbReference>
<keyword evidence="3" id="KW-1185">Reference proteome</keyword>
<proteinExistence type="predicted"/>
<protein>
    <submittedName>
        <fullName evidence="2">Uncharacterized protein</fullName>
    </submittedName>
</protein>
<sequence>MSHSTDGTGRRRTTALDTPNTATAPSVATSPAQDPWSLAEPDPSRRSGPMSPQSPTPVSRPVGVPACGPRASPDPTGDPHVRTNGRPSRTPGRQHSAVPPERPAAVPGRGPARPAAADGTAPAAPTAPAAGAPAAAAPAAAHRA</sequence>